<name>A0A9D1H388_9FIRM</name>
<dbReference type="EMBL" id="DVLU01000051">
    <property type="protein sequence ID" value="HIT85301.1"/>
    <property type="molecule type" value="Genomic_DNA"/>
</dbReference>
<evidence type="ECO:0000313" key="3">
    <source>
        <dbReference type="Proteomes" id="UP000824165"/>
    </source>
</evidence>
<protein>
    <submittedName>
        <fullName evidence="2">HD domain-containing protein</fullName>
    </submittedName>
</protein>
<accession>A0A9D1H388</accession>
<dbReference type="SUPFAM" id="SSF109604">
    <property type="entry name" value="HD-domain/PDEase-like"/>
    <property type="match status" value="1"/>
</dbReference>
<organism evidence="2 3">
    <name type="scientific">Candidatus Ornithomonoglobus intestinigallinarum</name>
    <dbReference type="NCBI Taxonomy" id="2840894"/>
    <lineage>
        <taxon>Bacteria</taxon>
        <taxon>Bacillati</taxon>
        <taxon>Bacillota</taxon>
        <taxon>Clostridia</taxon>
        <taxon>Candidatus Ornithomonoglobus</taxon>
    </lineage>
</organism>
<dbReference type="InterPro" id="IPR003607">
    <property type="entry name" value="HD/PDEase_dom"/>
</dbReference>
<dbReference type="Proteomes" id="UP000824165">
    <property type="component" value="Unassembled WGS sequence"/>
</dbReference>
<reference evidence="2" key="2">
    <citation type="journal article" date="2021" name="PeerJ">
        <title>Extensive microbial diversity within the chicken gut microbiome revealed by metagenomics and culture.</title>
        <authorList>
            <person name="Gilroy R."/>
            <person name="Ravi A."/>
            <person name="Getino M."/>
            <person name="Pursley I."/>
            <person name="Horton D.L."/>
            <person name="Alikhan N.F."/>
            <person name="Baker D."/>
            <person name="Gharbi K."/>
            <person name="Hall N."/>
            <person name="Watson M."/>
            <person name="Adriaenssens E.M."/>
            <person name="Foster-Nyarko E."/>
            <person name="Jarju S."/>
            <person name="Secka A."/>
            <person name="Antonio M."/>
            <person name="Oren A."/>
            <person name="Chaudhuri R.R."/>
            <person name="La Ragione R."/>
            <person name="Hildebrand F."/>
            <person name="Pallen M.J."/>
        </authorList>
    </citation>
    <scope>NUCLEOTIDE SEQUENCE</scope>
    <source>
        <strain evidence="2">CHK181-108</strain>
    </source>
</reference>
<dbReference type="Pfam" id="PF01966">
    <property type="entry name" value="HD"/>
    <property type="match status" value="1"/>
</dbReference>
<proteinExistence type="predicted"/>
<feature type="domain" description="HD" evidence="1">
    <location>
        <begin position="34"/>
        <end position="134"/>
    </location>
</feature>
<dbReference type="AlphaFoldDB" id="A0A9D1H388"/>
<sequence length="158" mass="18870">MSFVRKYIEEAGSNSRLYETDGYVQHGGTTCLLHTMAVAYYSVRLSRLLGLKVNRRELIRGALLHDYFLYDWHDGKKERRIHGFTHPQTALENAMEDFELTEREQNIIKRHMFPLTPVPPKYKESIIVCLVDKYCSLYETFKRQNTYARLRRSLYRER</sequence>
<dbReference type="InterPro" id="IPR006674">
    <property type="entry name" value="HD_domain"/>
</dbReference>
<evidence type="ECO:0000313" key="2">
    <source>
        <dbReference type="EMBL" id="HIT85301.1"/>
    </source>
</evidence>
<gene>
    <name evidence="2" type="ORF">IAA60_05275</name>
</gene>
<comment type="caution">
    <text evidence="2">The sequence shown here is derived from an EMBL/GenBank/DDBJ whole genome shotgun (WGS) entry which is preliminary data.</text>
</comment>
<dbReference type="CDD" id="cd00077">
    <property type="entry name" value="HDc"/>
    <property type="match status" value="1"/>
</dbReference>
<dbReference type="Gene3D" id="1.10.3210.10">
    <property type="entry name" value="Hypothetical protein af1432"/>
    <property type="match status" value="1"/>
</dbReference>
<reference evidence="2" key="1">
    <citation type="submission" date="2020-10" db="EMBL/GenBank/DDBJ databases">
        <authorList>
            <person name="Gilroy R."/>
        </authorList>
    </citation>
    <scope>NUCLEOTIDE SEQUENCE</scope>
    <source>
        <strain evidence="2">CHK181-108</strain>
    </source>
</reference>
<evidence type="ECO:0000259" key="1">
    <source>
        <dbReference type="Pfam" id="PF01966"/>
    </source>
</evidence>